<dbReference type="PANTHER" id="PTHR46268:SF6">
    <property type="entry name" value="UNIVERSAL STRESS PROTEIN UP12"/>
    <property type="match status" value="1"/>
</dbReference>
<feature type="domain" description="UspA" evidence="2">
    <location>
        <begin position="1"/>
        <end position="138"/>
    </location>
</feature>
<dbReference type="InterPro" id="IPR006016">
    <property type="entry name" value="UspA"/>
</dbReference>
<accession>A0AAU8GY82</accession>
<proteinExistence type="inferred from homology"/>
<dbReference type="PRINTS" id="PR01438">
    <property type="entry name" value="UNVRSLSTRESS"/>
</dbReference>
<dbReference type="AlphaFoldDB" id="A0AAU8GY82"/>
<comment type="similarity">
    <text evidence="1">Belongs to the universal stress protein A family.</text>
</comment>
<protein>
    <submittedName>
        <fullName evidence="3">Universal stress protein</fullName>
    </submittedName>
</protein>
<dbReference type="Pfam" id="PF00582">
    <property type="entry name" value="Usp"/>
    <property type="match status" value="2"/>
</dbReference>
<evidence type="ECO:0000256" key="1">
    <source>
        <dbReference type="ARBA" id="ARBA00008791"/>
    </source>
</evidence>
<name>A0AAU8GY82_9BACT</name>
<organism evidence="3">
    <name type="scientific">Thermodesulfovibrio autotrophicus</name>
    <dbReference type="NCBI Taxonomy" id="3118333"/>
    <lineage>
        <taxon>Bacteria</taxon>
        <taxon>Pseudomonadati</taxon>
        <taxon>Nitrospirota</taxon>
        <taxon>Thermodesulfovibrionia</taxon>
        <taxon>Thermodesulfovibrionales</taxon>
        <taxon>Thermodesulfovibrionaceae</taxon>
        <taxon>Thermodesulfovibrio</taxon>
    </lineage>
</organism>
<dbReference type="CDD" id="cd00293">
    <property type="entry name" value="USP-like"/>
    <property type="match status" value="2"/>
</dbReference>
<dbReference type="KEGG" id="taut:V4D30_04135"/>
<dbReference type="InterPro" id="IPR006015">
    <property type="entry name" value="Universal_stress_UspA"/>
</dbReference>
<evidence type="ECO:0000313" key="3">
    <source>
        <dbReference type="EMBL" id="XCH47469.1"/>
    </source>
</evidence>
<feature type="domain" description="UspA" evidence="2">
    <location>
        <begin position="148"/>
        <end position="285"/>
    </location>
</feature>
<evidence type="ECO:0000259" key="2">
    <source>
        <dbReference type="Pfam" id="PF00582"/>
    </source>
</evidence>
<dbReference type="SUPFAM" id="SSF52402">
    <property type="entry name" value="Adenine nucleotide alpha hydrolases-like"/>
    <property type="match status" value="2"/>
</dbReference>
<reference evidence="3" key="1">
    <citation type="submission" date="2024-01" db="EMBL/GenBank/DDBJ databases">
        <title>The first autotrophic representatives of the genus Thermodesulfovibrio.</title>
        <authorList>
            <person name="Maltseva A.I."/>
            <person name="Elcheninov A.G."/>
            <person name="Kublanov I.V."/>
            <person name="Lebedinsky A.V."/>
            <person name="Frolov E.N."/>
        </authorList>
    </citation>
    <scope>NUCLEOTIDE SEQUENCE</scope>
    <source>
        <strain evidence="3">3907-1M</strain>
    </source>
</reference>
<dbReference type="Gene3D" id="3.40.50.620">
    <property type="entry name" value="HUPs"/>
    <property type="match status" value="2"/>
</dbReference>
<dbReference type="PANTHER" id="PTHR46268">
    <property type="entry name" value="STRESS RESPONSE PROTEIN NHAX"/>
    <property type="match status" value="1"/>
</dbReference>
<dbReference type="EMBL" id="CP144373">
    <property type="protein sequence ID" value="XCH47469.1"/>
    <property type="molecule type" value="Genomic_DNA"/>
</dbReference>
<gene>
    <name evidence="3" type="ORF">V4D30_04135</name>
</gene>
<sequence length="285" mass="31972">MYSNILVAFDGSDFSKAALFEAIRWVKNHGGHIIMVHAVYFDEEEFIISPEQREQRLMLGKQVCYQMTQEVSEKYNIQAELIICEGDAPDVILQVAEDKKADLIIMGTYGKKGLKKLILGSTTYKVIVESPVDVMAVKKTSTSDELSYRSILVAFDESEYSKKALQRACELAKIENATISVIYVIPKYQEMVEFFSTESIKHALMDEAKKILSEAEQIASKFNVPVKKIVHEGSISEKIVQIANLMLCDLIIMGTYGWKGVDKAIMGSNVERVIINSSVPVIIVK</sequence>
<dbReference type="RefSeq" id="WP_353684992.1">
    <property type="nucleotide sequence ID" value="NZ_CP144373.1"/>
</dbReference>
<dbReference type="InterPro" id="IPR014729">
    <property type="entry name" value="Rossmann-like_a/b/a_fold"/>
</dbReference>